<accession>D5EFT3</accession>
<dbReference type="HOGENOM" id="CLU_585125_0_0_0"/>
<dbReference type="PANTHER" id="PTHR11803">
    <property type="entry name" value="2-IMINOBUTANOATE/2-IMINOPROPANOATE DEAMINASE RIDA"/>
    <property type="match status" value="1"/>
</dbReference>
<protein>
    <submittedName>
        <fullName evidence="2">Endoribonuclease L-PSP</fullName>
    </submittedName>
</protein>
<dbReference type="RefSeq" id="WP_013048678.1">
    <property type="nucleotide sequence ID" value="NC_014011.1"/>
</dbReference>
<dbReference type="Pfam" id="PF01042">
    <property type="entry name" value="Ribonuc_L-PSP"/>
    <property type="match status" value="3"/>
</dbReference>
<evidence type="ECO:0000313" key="2">
    <source>
        <dbReference type="EMBL" id="ADE57415.1"/>
    </source>
</evidence>
<dbReference type="PANTHER" id="PTHR11803:SF39">
    <property type="entry name" value="2-IMINOBUTANOATE_2-IMINOPROPANOATE DEAMINASE"/>
    <property type="match status" value="1"/>
</dbReference>
<dbReference type="Proteomes" id="UP000002366">
    <property type="component" value="Chromosome"/>
</dbReference>
<dbReference type="eggNOG" id="COG0251">
    <property type="taxonomic scope" value="Bacteria"/>
</dbReference>
<dbReference type="Gene3D" id="3.30.1330.40">
    <property type="entry name" value="RutC-like"/>
    <property type="match status" value="3"/>
</dbReference>
<reference evidence="2 3" key="1">
    <citation type="journal article" date="2010" name="Stand. Genomic Sci.">
        <title>Complete genome sequence of Aminobacterium colombiense type strain (ALA-1).</title>
        <authorList>
            <person name="Chertkov O."/>
            <person name="Sikorski J."/>
            <person name="Brambilla E."/>
            <person name="Lapidus A."/>
            <person name="Copeland A."/>
            <person name="Glavina Del Rio T."/>
            <person name="Nolan M."/>
            <person name="Lucas S."/>
            <person name="Tice H."/>
            <person name="Cheng J.F."/>
            <person name="Han C."/>
            <person name="Detter J.C."/>
            <person name="Bruce D."/>
            <person name="Tapia R."/>
            <person name="Goodwin L."/>
            <person name="Pitluck S."/>
            <person name="Liolios K."/>
            <person name="Ivanova N."/>
            <person name="Mavromatis K."/>
            <person name="Ovchinnikova G."/>
            <person name="Pati A."/>
            <person name="Chen A."/>
            <person name="Palaniappan K."/>
            <person name="Land M."/>
            <person name="Hauser L."/>
            <person name="Chang Y.J."/>
            <person name="Jeffries C.D."/>
            <person name="Spring S."/>
            <person name="Rohde M."/>
            <person name="Goker M."/>
            <person name="Bristow J."/>
            <person name="Eisen J.A."/>
            <person name="Markowitz V."/>
            <person name="Hugenholtz P."/>
            <person name="Kyrpides N.C."/>
            <person name="Klenk H.P."/>
        </authorList>
    </citation>
    <scope>NUCLEOTIDE SEQUENCE [LARGE SCALE GENOMIC DNA]</scope>
    <source>
        <strain evidence="3">DSM 12261 / ALA-1</strain>
    </source>
</reference>
<gene>
    <name evidence="2" type="ordered locus">Amico_1296</name>
</gene>
<dbReference type="GO" id="GO:0005829">
    <property type="term" value="C:cytosol"/>
    <property type="evidence" value="ECO:0007669"/>
    <property type="project" value="TreeGrafter"/>
</dbReference>
<dbReference type="EMBL" id="CP001997">
    <property type="protein sequence ID" value="ADE57415.1"/>
    <property type="molecule type" value="Genomic_DNA"/>
</dbReference>
<proteinExistence type="predicted"/>
<dbReference type="KEGG" id="aco:Amico_1296"/>
<evidence type="ECO:0000313" key="3">
    <source>
        <dbReference type="Proteomes" id="UP000002366"/>
    </source>
</evidence>
<sequence>MDDTKKKTLEFLSPVEIAKGKIQYAQAIKAGNWIFATGHMATDFKQGLSPEVHNPRLPRSGKPKNEKETDFIFNRLKSLLSSAGSGMSNVVRVDQYYTTWKAVDPYHVGRKAAFGDYIPPSTSILQKGLLINNADIEVEMIAVVPSEDFSVEAINPPEIDAPASSGYAPAVRAGDFIFVAGMMATSGKGRNECIPPEARPVPGYLWRGKQIKLETEYIIKHRLEPALRASGSSLGNIVKAQVYMRDIEDFPAFREVWNKYFPENPPVTTLIPTATPGFAISEAAIEITVLALADGGKTKKEIIKHDVFTGYEDQTVAIRAGDLLFITGLMAADENGLAPGCEIDPRQPYFGSSAQCQMEHILNNAEKICQAAGTSLKNVVRIQQFHTDLNEFYPAYQSWQNCLPGQALPFSAVEVPAPLPIPGCTILTDLWVYAP</sequence>
<name>D5EFT3_AMICL</name>
<organism evidence="2 3">
    <name type="scientific">Aminobacterium colombiense (strain DSM 12261 / ALA-1)</name>
    <dbReference type="NCBI Taxonomy" id="572547"/>
    <lineage>
        <taxon>Bacteria</taxon>
        <taxon>Thermotogati</taxon>
        <taxon>Synergistota</taxon>
        <taxon>Synergistia</taxon>
        <taxon>Synergistales</taxon>
        <taxon>Aminobacteriaceae</taxon>
        <taxon>Aminobacterium</taxon>
    </lineage>
</organism>
<dbReference type="GO" id="GO:0019239">
    <property type="term" value="F:deaminase activity"/>
    <property type="evidence" value="ECO:0007669"/>
    <property type="project" value="TreeGrafter"/>
</dbReference>
<feature type="region of interest" description="Disordered" evidence="1">
    <location>
        <begin position="47"/>
        <end position="66"/>
    </location>
</feature>
<dbReference type="InterPro" id="IPR035959">
    <property type="entry name" value="RutC-like_sf"/>
</dbReference>
<evidence type="ECO:0000256" key="1">
    <source>
        <dbReference type="SAM" id="MobiDB-lite"/>
    </source>
</evidence>
<dbReference type="OrthoDB" id="9803101at2"/>
<dbReference type="SUPFAM" id="SSF55298">
    <property type="entry name" value="YjgF-like"/>
    <property type="match status" value="3"/>
</dbReference>
<dbReference type="AlphaFoldDB" id="D5EFT3"/>
<keyword evidence="3" id="KW-1185">Reference proteome</keyword>
<dbReference type="STRING" id="572547.Amico_1296"/>
<dbReference type="InterPro" id="IPR006175">
    <property type="entry name" value="YjgF/YER057c/UK114"/>
</dbReference>
<dbReference type="CDD" id="cd00448">
    <property type="entry name" value="YjgF_YER057c_UK114_family"/>
    <property type="match status" value="2"/>
</dbReference>